<organism evidence="1 2">
    <name type="scientific">Hydrogenimonas thermophila</name>
    <dbReference type="NCBI Taxonomy" id="223786"/>
    <lineage>
        <taxon>Bacteria</taxon>
        <taxon>Pseudomonadati</taxon>
        <taxon>Campylobacterota</taxon>
        <taxon>Epsilonproteobacteria</taxon>
        <taxon>Campylobacterales</taxon>
        <taxon>Hydrogenimonadaceae</taxon>
        <taxon>Hydrogenimonas</taxon>
    </lineage>
</organism>
<gene>
    <name evidence="1" type="ORF">SAMN05216234_1357</name>
</gene>
<proteinExistence type="predicted"/>
<accession>A0A1I5SM29</accession>
<dbReference type="RefSeq" id="WP_092913459.1">
    <property type="nucleotide sequence ID" value="NZ_FOXB01000035.1"/>
</dbReference>
<dbReference type="OrthoDB" id="5329898at2"/>
<dbReference type="Proteomes" id="UP000199227">
    <property type="component" value="Unassembled WGS sequence"/>
</dbReference>
<evidence type="ECO:0000313" key="2">
    <source>
        <dbReference type="Proteomes" id="UP000199227"/>
    </source>
</evidence>
<dbReference type="EMBL" id="FOXB01000035">
    <property type="protein sequence ID" value="SFP71768.1"/>
    <property type="molecule type" value="Genomic_DNA"/>
</dbReference>
<evidence type="ECO:0000313" key="1">
    <source>
        <dbReference type="EMBL" id="SFP71768.1"/>
    </source>
</evidence>
<name>A0A1I5SM29_9BACT</name>
<dbReference type="STRING" id="223786.SAMN05216234_1357"/>
<protein>
    <submittedName>
        <fullName evidence="1">Uncharacterized protein</fullName>
    </submittedName>
</protein>
<sequence>MIYGLNPINATKALLSKLSAIEVNALLQVGIKVLKKEGKNSFLIQLGRHKFTTKSNTPLENGREYWIQMSQTKEGIIQLKHLHPKPLLLQKFLPLEYNHDFFKSISEKSKSIENIKNQIMQTMAATNNKDEFATLTQMLLSLHNGVFTIPIIENGKKMLLQMRKGKQKNREFNKDSIEFYAAMNNLGPIEGEITLLNGSKHLKLKLFYPRSIGLLKKYSNRLEGFSSINIIQADTPVLPFWDGVNLVSLLDIKG</sequence>
<reference evidence="1 2" key="1">
    <citation type="submission" date="2016-10" db="EMBL/GenBank/DDBJ databases">
        <authorList>
            <person name="de Groot N.N."/>
        </authorList>
    </citation>
    <scope>NUCLEOTIDE SEQUENCE [LARGE SCALE GENOMIC DNA]</scope>
    <source>
        <strain evidence="1 2">EP1-55-1</strain>
    </source>
</reference>
<keyword evidence="2" id="KW-1185">Reference proteome</keyword>
<dbReference type="AlphaFoldDB" id="A0A1I5SM29"/>